<protein>
    <submittedName>
        <fullName evidence="3">Uncharacterized protein</fullName>
    </submittedName>
</protein>
<feature type="coiled-coil region" evidence="2">
    <location>
        <begin position="68"/>
        <end position="109"/>
    </location>
</feature>
<dbReference type="GO" id="GO:0044183">
    <property type="term" value="F:protein folding chaperone"/>
    <property type="evidence" value="ECO:0007669"/>
    <property type="project" value="TreeGrafter"/>
</dbReference>
<organism evidence="3 4">
    <name type="scientific">Malassezia globosa (strain ATCC MYA-4612 / CBS 7966)</name>
    <name type="common">Dandruff-associated fungus</name>
    <dbReference type="NCBI Taxonomy" id="425265"/>
    <lineage>
        <taxon>Eukaryota</taxon>
        <taxon>Fungi</taxon>
        <taxon>Dikarya</taxon>
        <taxon>Basidiomycota</taxon>
        <taxon>Ustilaginomycotina</taxon>
        <taxon>Malasseziomycetes</taxon>
        <taxon>Malasseziales</taxon>
        <taxon>Malasseziaceae</taxon>
        <taxon>Malassezia</taxon>
    </lineage>
</organism>
<dbReference type="EMBL" id="AAYY01000008">
    <property type="protein sequence ID" value="EDP43196.1"/>
    <property type="molecule type" value="Genomic_DNA"/>
</dbReference>
<gene>
    <name evidence="3" type="ORF">MGL_2206</name>
</gene>
<dbReference type="OrthoDB" id="2015447at2759"/>
<comment type="caution">
    <text evidence="3">The sequence shown here is derived from an EMBL/GenBank/DDBJ whole genome shotgun (WGS) entry which is preliminary data.</text>
</comment>
<dbReference type="FunCoup" id="A8Q2K9">
    <property type="interactions" value="321"/>
</dbReference>
<name>A8Q2K9_MALGO</name>
<dbReference type="SUPFAM" id="SSF46579">
    <property type="entry name" value="Prefoldin"/>
    <property type="match status" value="1"/>
</dbReference>
<dbReference type="STRING" id="425265.A8Q2K9"/>
<dbReference type="GeneID" id="5854712"/>
<keyword evidence="2" id="KW-0175">Coiled coil</keyword>
<reference evidence="3 4" key="1">
    <citation type="journal article" date="2007" name="Proc. Natl. Acad. Sci. U.S.A.">
        <title>Dandruff-associated Malassezia genomes reveal convergent and divergent virulence traits shared with plant and human fungal pathogens.</title>
        <authorList>
            <person name="Xu J."/>
            <person name="Saunders C.W."/>
            <person name="Hu P."/>
            <person name="Grant R.A."/>
            <person name="Boekhout T."/>
            <person name="Kuramae E.E."/>
            <person name="Kronstad J.W."/>
            <person name="Deangelis Y.M."/>
            <person name="Reeder N.L."/>
            <person name="Johnstone K.R."/>
            <person name="Leland M."/>
            <person name="Fieno A.M."/>
            <person name="Begley W.M."/>
            <person name="Sun Y."/>
            <person name="Lacey M.P."/>
            <person name="Chaudhary T."/>
            <person name="Keough T."/>
            <person name="Chu L."/>
            <person name="Sears R."/>
            <person name="Yuan B."/>
            <person name="Dawson T.L.Jr."/>
        </authorList>
    </citation>
    <scope>NUCLEOTIDE SEQUENCE [LARGE SCALE GENOMIC DNA]</scope>
    <source>
        <strain evidence="4">ATCC MYA-4612 / CBS 7966</strain>
    </source>
</reference>
<dbReference type="KEGG" id="mgl:MGL_2206"/>
<dbReference type="PANTHER" id="PTHR20903">
    <property type="entry name" value="PREFOLDIN SUBUNIT 1-RELATED"/>
    <property type="match status" value="1"/>
</dbReference>
<dbReference type="GO" id="GO:0051082">
    <property type="term" value="F:unfolded protein binding"/>
    <property type="evidence" value="ECO:0007669"/>
    <property type="project" value="TreeGrafter"/>
</dbReference>
<dbReference type="PANTHER" id="PTHR20903:SF0">
    <property type="entry name" value="PREFOLDIN SUBUNIT 1"/>
    <property type="match status" value="1"/>
</dbReference>
<dbReference type="OMA" id="MFIRTDL"/>
<proteinExistence type="predicted"/>
<dbReference type="VEuPathDB" id="FungiDB:MGL_2206"/>
<dbReference type="GO" id="GO:0005737">
    <property type="term" value="C:cytoplasm"/>
    <property type="evidence" value="ECO:0007669"/>
    <property type="project" value="TreeGrafter"/>
</dbReference>
<dbReference type="AlphaFoldDB" id="A8Q2K9"/>
<keyword evidence="4" id="KW-1185">Reference proteome</keyword>
<dbReference type="RefSeq" id="XP_001730410.1">
    <property type="nucleotide sequence ID" value="XM_001730358.1"/>
</dbReference>
<evidence type="ECO:0000256" key="2">
    <source>
        <dbReference type="SAM" id="Coils"/>
    </source>
</evidence>
<dbReference type="InParanoid" id="A8Q2K9"/>
<evidence type="ECO:0000313" key="4">
    <source>
        <dbReference type="Proteomes" id="UP000008837"/>
    </source>
</evidence>
<keyword evidence="1" id="KW-0143">Chaperone</keyword>
<sequence length="123" mass="14427">MVSSQRELSTVQAQMKGRSREARVQELTMEQLQKLGPETRLYKAIGKMYDISPLWCGIFFVLICRFMEQSYQDIMNEAQKRRDDALEENKMLEKKVTFYEKEANEAQTHLQDLVKSLENANTV</sequence>
<evidence type="ECO:0000256" key="1">
    <source>
        <dbReference type="ARBA" id="ARBA00023186"/>
    </source>
</evidence>
<dbReference type="Proteomes" id="UP000008837">
    <property type="component" value="Unassembled WGS sequence"/>
</dbReference>
<evidence type="ECO:0000313" key="3">
    <source>
        <dbReference type="EMBL" id="EDP43196.1"/>
    </source>
</evidence>
<accession>A8Q2K9</accession>